<dbReference type="InterPro" id="IPR043519">
    <property type="entry name" value="NT_sf"/>
</dbReference>
<dbReference type="GO" id="GO:0050265">
    <property type="term" value="F:RNA uridylyltransferase activity"/>
    <property type="evidence" value="ECO:0007669"/>
    <property type="project" value="UniProtKB-EC"/>
</dbReference>
<comment type="catalytic activity">
    <reaction evidence="2">
        <text>RNA(n) + UTP = RNA(n)-3'-uridine ribonucleotide + diphosphate</text>
        <dbReference type="Rhea" id="RHEA:14785"/>
        <dbReference type="Rhea" id="RHEA-COMP:14527"/>
        <dbReference type="Rhea" id="RHEA-COMP:17348"/>
        <dbReference type="ChEBI" id="CHEBI:33019"/>
        <dbReference type="ChEBI" id="CHEBI:46398"/>
        <dbReference type="ChEBI" id="CHEBI:140395"/>
        <dbReference type="ChEBI" id="CHEBI:173116"/>
        <dbReference type="EC" id="2.7.7.52"/>
    </reaction>
</comment>
<dbReference type="GO" id="GO:0005739">
    <property type="term" value="C:mitochondrion"/>
    <property type="evidence" value="ECO:0007669"/>
    <property type="project" value="UniProtKB-ARBA"/>
</dbReference>
<feature type="domain" description="Poly(A) RNA polymerase mitochondrial-like central palm" evidence="3">
    <location>
        <begin position="14"/>
        <end position="146"/>
    </location>
</feature>
<evidence type="ECO:0000313" key="5">
    <source>
        <dbReference type="Proteomes" id="UP000674179"/>
    </source>
</evidence>
<dbReference type="Pfam" id="PF22600">
    <property type="entry name" value="MTPAP-like_central"/>
    <property type="match status" value="1"/>
</dbReference>
<dbReference type="Gene3D" id="1.10.1410.10">
    <property type="match status" value="1"/>
</dbReference>
<dbReference type="KEGG" id="lenr:94173025"/>
<dbReference type="RefSeq" id="XP_067693514.1">
    <property type="nucleotide sequence ID" value="XM_067837515.1"/>
</dbReference>
<dbReference type="AlphaFoldDB" id="A0A836HMF9"/>
<dbReference type="SUPFAM" id="SSF81301">
    <property type="entry name" value="Nucleotidyltransferase"/>
    <property type="match status" value="1"/>
</dbReference>
<dbReference type="PANTHER" id="PTHR12271:SF97">
    <property type="entry name" value="MITOCHONDRIAL EDITOSOME-LIKE COMPLEX ASSOCIATED TUTASE"/>
    <property type="match status" value="1"/>
</dbReference>
<dbReference type="Proteomes" id="UP000674179">
    <property type="component" value="Chromosome 20"/>
</dbReference>
<dbReference type="PANTHER" id="PTHR12271">
    <property type="entry name" value="POLY A POLYMERASE CID PAP -RELATED"/>
    <property type="match status" value="1"/>
</dbReference>
<protein>
    <recommendedName>
        <fullName evidence="1">RNA uridylyltransferase</fullName>
        <ecNumber evidence="1">2.7.7.52</ecNumber>
    </recommendedName>
</protein>
<organism evidence="4 5">
    <name type="scientific">Leishmania enriettii</name>
    <dbReference type="NCBI Taxonomy" id="5663"/>
    <lineage>
        <taxon>Eukaryota</taxon>
        <taxon>Discoba</taxon>
        <taxon>Euglenozoa</taxon>
        <taxon>Kinetoplastea</taxon>
        <taxon>Metakinetoplastina</taxon>
        <taxon>Trypanosomatida</taxon>
        <taxon>Trypanosomatidae</taxon>
        <taxon>Leishmaniinae</taxon>
        <taxon>Leishmania</taxon>
    </lineage>
</organism>
<name>A0A836HMF9_LEIEN</name>
<evidence type="ECO:0000256" key="1">
    <source>
        <dbReference type="ARBA" id="ARBA00012472"/>
    </source>
</evidence>
<dbReference type="EC" id="2.7.7.52" evidence="1"/>
<evidence type="ECO:0000313" key="4">
    <source>
        <dbReference type="EMBL" id="KAG5480701.1"/>
    </source>
</evidence>
<dbReference type="CDD" id="cd05402">
    <property type="entry name" value="NT_PAP_TUTase"/>
    <property type="match status" value="1"/>
</dbReference>
<accession>A0A836HMF9</accession>
<gene>
    <name evidence="4" type="ORF">CUR178_05836</name>
</gene>
<evidence type="ECO:0000259" key="3">
    <source>
        <dbReference type="Pfam" id="PF22600"/>
    </source>
</evidence>
<dbReference type="Gene3D" id="3.30.460.10">
    <property type="entry name" value="Beta Polymerase, domain 2"/>
    <property type="match status" value="1"/>
</dbReference>
<dbReference type="SUPFAM" id="SSF81631">
    <property type="entry name" value="PAP/OAS1 substrate-binding domain"/>
    <property type="match status" value="1"/>
</dbReference>
<keyword evidence="5" id="KW-1185">Reference proteome</keyword>
<dbReference type="InterPro" id="IPR054708">
    <property type="entry name" value="MTPAP-like_central"/>
</dbReference>
<dbReference type="FunFam" id="3.30.460.10:FF:000069">
    <property type="entry name" value="Mitochondrial editosome-like complex associated TUTase"/>
    <property type="match status" value="1"/>
</dbReference>
<dbReference type="GO" id="GO:0031123">
    <property type="term" value="P:RNA 3'-end processing"/>
    <property type="evidence" value="ECO:0007669"/>
    <property type="project" value="TreeGrafter"/>
</dbReference>
<dbReference type="OrthoDB" id="2274644at2759"/>
<dbReference type="EMBL" id="JAFHKP010000020">
    <property type="protein sequence ID" value="KAG5480701.1"/>
    <property type="molecule type" value="Genomic_DNA"/>
</dbReference>
<sequence length="409" mass="46535">MQTGKRKFMAESIARYRASQLTANDKEATADLQLRMLDLCSRCVNKAQLALFGSLATGFCTKGADADLSLTFRNFSPWLNGLDRVDEQNGKRLARVGREAGETGMENVRFINARIPVVQFQDPTSGIRCDITIGNLGGVENSKILAEIRRVLPDFYGAYVYLVKEWAKRCEVVAPEKSMFNSFTITTMALMVLQELGLLPIFVPTGTLGELTLTDVERVLGTFQLPPVYEGIEQDDERLGEAVYFCLLRFAEYYSKFDFGHGTVSLMCPRRHRSLYANIVKQHMQLLGERKKKEWCAYLLGGQDDRASSTISSHFPQRSFDESMRHEAVQRQADTAFVVEDFVNYVNCGRRVPAARGSKVHVEFKRLYELLRDEAHVGFDEVFRETQSIPLTHMPDRPDLRVEIFHTKR</sequence>
<reference evidence="4 5" key="1">
    <citation type="submission" date="2021-02" db="EMBL/GenBank/DDBJ databases">
        <title>Leishmania (Mundinia) enrietti genome sequencing and assembly.</title>
        <authorList>
            <person name="Almutairi H."/>
            <person name="Gatherer D."/>
        </authorList>
    </citation>
    <scope>NUCLEOTIDE SEQUENCE [LARGE SCALE GENOMIC DNA]</scope>
    <source>
        <strain evidence="4">CUR178</strain>
    </source>
</reference>
<proteinExistence type="predicted"/>
<dbReference type="GeneID" id="94173025"/>
<comment type="caution">
    <text evidence="4">The sequence shown here is derived from an EMBL/GenBank/DDBJ whole genome shotgun (WGS) entry which is preliminary data.</text>
</comment>
<evidence type="ECO:0000256" key="2">
    <source>
        <dbReference type="ARBA" id="ARBA00049105"/>
    </source>
</evidence>